<evidence type="ECO:0000259" key="3">
    <source>
        <dbReference type="Pfam" id="PF06580"/>
    </source>
</evidence>
<dbReference type="Proteomes" id="UP000266183">
    <property type="component" value="Chromosome"/>
</dbReference>
<dbReference type="PANTHER" id="PTHR34220:SF7">
    <property type="entry name" value="SENSOR HISTIDINE KINASE YPDA"/>
    <property type="match status" value="1"/>
</dbReference>
<dbReference type="InterPro" id="IPR050640">
    <property type="entry name" value="Bact_2-comp_sensor_kinase"/>
</dbReference>
<dbReference type="KEGG" id="chk:D4L85_14645"/>
<evidence type="ECO:0000313" key="4">
    <source>
        <dbReference type="EMBL" id="AYB31726.1"/>
    </source>
</evidence>
<dbReference type="Gene3D" id="3.30.565.10">
    <property type="entry name" value="Histidine kinase-like ATPase, C-terminal domain"/>
    <property type="match status" value="1"/>
</dbReference>
<dbReference type="Pfam" id="PF06580">
    <property type="entry name" value="His_kinase"/>
    <property type="match status" value="1"/>
</dbReference>
<dbReference type="GO" id="GO:0000155">
    <property type="term" value="F:phosphorelay sensor kinase activity"/>
    <property type="evidence" value="ECO:0007669"/>
    <property type="project" value="InterPro"/>
</dbReference>
<feature type="domain" description="Signal transduction histidine kinase internal region" evidence="3">
    <location>
        <begin position="163"/>
        <end position="242"/>
    </location>
</feature>
<keyword evidence="5" id="KW-1185">Reference proteome</keyword>
<evidence type="ECO:0000313" key="5">
    <source>
        <dbReference type="Proteomes" id="UP000266183"/>
    </source>
</evidence>
<evidence type="ECO:0000256" key="1">
    <source>
        <dbReference type="SAM" id="Coils"/>
    </source>
</evidence>
<dbReference type="RefSeq" id="WP_119754995.1">
    <property type="nucleotide sequence ID" value="NZ_CP032382.1"/>
</dbReference>
<feature type="transmembrane region" description="Helical" evidence="2">
    <location>
        <begin position="123"/>
        <end position="143"/>
    </location>
</feature>
<feature type="coiled-coil region" evidence="1">
    <location>
        <begin position="139"/>
        <end position="166"/>
    </location>
</feature>
<keyword evidence="2" id="KW-0472">Membrane</keyword>
<keyword evidence="2" id="KW-1133">Transmembrane helix</keyword>
<gene>
    <name evidence="4" type="ORF">D4L85_14645</name>
</gene>
<sequence length="360" mass="41701">MSFLTTFIYSNRPGIRIFRHVLFWVTDIINYLLIISVNTEVTSVEVYKIVFRIPLIALAAYFILYYLIPKFSQERDKGKLFLWILGVMVFLGVGVRYYRYFILGPLVDPDQVIDFDVWDFRRILSEILQSMMVICMAIAIKLIKNKTELQQKNEELAAEKKVAELGFLKAQMHPHFLFNTLNTLYSETIQDSGKAQLVVLHLSNLLRFILDECQKPLIPVQYEIKVVKDFIALEELRHGARLNVNLEVTDVNPHMMLSPLIFLPFVENSFKHTLLNKRGPITIDISIRGEADRLHLLIGNDNETPSPMQRNGHKHGHGISNIRRQLDLLYGKEYALNVDESQEKYVVSLYIPAKKSLTYA</sequence>
<evidence type="ECO:0000256" key="2">
    <source>
        <dbReference type="SAM" id="Phobius"/>
    </source>
</evidence>
<feature type="transmembrane region" description="Helical" evidence="2">
    <location>
        <begin position="21"/>
        <end position="37"/>
    </location>
</feature>
<dbReference type="EMBL" id="CP032382">
    <property type="protein sequence ID" value="AYB31726.1"/>
    <property type="molecule type" value="Genomic_DNA"/>
</dbReference>
<proteinExistence type="predicted"/>
<feature type="transmembrane region" description="Helical" evidence="2">
    <location>
        <begin position="49"/>
        <end position="68"/>
    </location>
</feature>
<reference evidence="5" key="1">
    <citation type="submission" date="2018-09" db="EMBL/GenBank/DDBJ databases">
        <title>Chryseolinea sp. KIS68-18 isolated from soil.</title>
        <authorList>
            <person name="Weon H.-Y."/>
            <person name="Kwon S.-W."/>
            <person name="Lee S.A."/>
        </authorList>
    </citation>
    <scope>NUCLEOTIDE SEQUENCE [LARGE SCALE GENOMIC DNA]</scope>
    <source>
        <strain evidence="5">KIS68-18</strain>
    </source>
</reference>
<dbReference type="AlphaFoldDB" id="A0A385SMN0"/>
<dbReference type="GO" id="GO:0016020">
    <property type="term" value="C:membrane"/>
    <property type="evidence" value="ECO:0007669"/>
    <property type="project" value="InterPro"/>
</dbReference>
<name>A0A385SMN0_9BACT</name>
<dbReference type="OrthoDB" id="9792992at2"/>
<organism evidence="4 5">
    <name type="scientific">Chryseolinea soli</name>
    <dbReference type="NCBI Taxonomy" id="2321403"/>
    <lineage>
        <taxon>Bacteria</taxon>
        <taxon>Pseudomonadati</taxon>
        <taxon>Bacteroidota</taxon>
        <taxon>Cytophagia</taxon>
        <taxon>Cytophagales</taxon>
        <taxon>Fulvivirgaceae</taxon>
        <taxon>Chryseolinea</taxon>
    </lineage>
</organism>
<keyword evidence="1" id="KW-0175">Coiled coil</keyword>
<dbReference type="PANTHER" id="PTHR34220">
    <property type="entry name" value="SENSOR HISTIDINE KINASE YPDA"/>
    <property type="match status" value="1"/>
</dbReference>
<feature type="transmembrane region" description="Helical" evidence="2">
    <location>
        <begin position="80"/>
        <end position="103"/>
    </location>
</feature>
<dbReference type="InterPro" id="IPR010559">
    <property type="entry name" value="Sig_transdc_His_kin_internal"/>
</dbReference>
<keyword evidence="2" id="KW-0812">Transmembrane</keyword>
<accession>A0A385SMN0</accession>
<dbReference type="InterPro" id="IPR036890">
    <property type="entry name" value="HATPase_C_sf"/>
</dbReference>
<protein>
    <recommendedName>
        <fullName evidence="3">Signal transduction histidine kinase internal region domain-containing protein</fullName>
    </recommendedName>
</protein>